<sequence length="69" mass="7757">MNATIQYEEAVRELFQSLVDKIGPRERTTLLAFLHLSQSADVSVELSGTSSGDLRLEVRAAEERRQLHS</sequence>
<protein>
    <submittedName>
        <fullName evidence="1">Uncharacterized protein</fullName>
    </submittedName>
</protein>
<dbReference type="RefSeq" id="WP_084408491.1">
    <property type="nucleotide sequence ID" value="NZ_FWXR01000002.1"/>
</dbReference>
<proteinExistence type="predicted"/>
<keyword evidence="2" id="KW-1185">Reference proteome</keyword>
<accession>A0A1W1YVF5</accession>
<name>A0A1W1YVF5_9HYPH</name>
<organism evidence="1 2">
    <name type="scientific">Fulvimarina manganoxydans</name>
    <dbReference type="NCBI Taxonomy" id="937218"/>
    <lineage>
        <taxon>Bacteria</taxon>
        <taxon>Pseudomonadati</taxon>
        <taxon>Pseudomonadota</taxon>
        <taxon>Alphaproteobacteria</taxon>
        <taxon>Hyphomicrobiales</taxon>
        <taxon>Aurantimonadaceae</taxon>
        <taxon>Fulvimarina</taxon>
    </lineage>
</organism>
<reference evidence="1 2" key="1">
    <citation type="submission" date="2017-04" db="EMBL/GenBank/DDBJ databases">
        <authorList>
            <person name="Afonso C.L."/>
            <person name="Miller P.J."/>
            <person name="Scott M.A."/>
            <person name="Spackman E."/>
            <person name="Goraichik I."/>
            <person name="Dimitrov K.M."/>
            <person name="Suarez D.L."/>
            <person name="Swayne D.E."/>
        </authorList>
    </citation>
    <scope>NUCLEOTIDE SEQUENCE [LARGE SCALE GENOMIC DNA]</scope>
    <source>
        <strain evidence="1 2">CGMCC 1.10972</strain>
    </source>
</reference>
<dbReference type="Proteomes" id="UP000192656">
    <property type="component" value="Unassembled WGS sequence"/>
</dbReference>
<dbReference type="AlphaFoldDB" id="A0A1W1YVF5"/>
<dbReference type="EMBL" id="FWXR01000002">
    <property type="protein sequence ID" value="SMC40177.1"/>
    <property type="molecule type" value="Genomic_DNA"/>
</dbReference>
<evidence type="ECO:0000313" key="1">
    <source>
        <dbReference type="EMBL" id="SMC40177.1"/>
    </source>
</evidence>
<gene>
    <name evidence="1" type="ORF">SAMN06297251_10213</name>
</gene>
<evidence type="ECO:0000313" key="2">
    <source>
        <dbReference type="Proteomes" id="UP000192656"/>
    </source>
</evidence>